<gene>
    <name evidence="2" type="ORF">ALFOR1_50162</name>
</gene>
<evidence type="ECO:0000313" key="2">
    <source>
        <dbReference type="EMBL" id="CAB9495475.1"/>
    </source>
</evidence>
<dbReference type="AlphaFoldDB" id="A0A6T9YAX7"/>
<organism evidence="2 3">
    <name type="scientific">Alteromonas macleodii</name>
    <name type="common">Pseudoalteromonas macleodii</name>
    <dbReference type="NCBI Taxonomy" id="28108"/>
    <lineage>
        <taxon>Bacteria</taxon>
        <taxon>Pseudomonadati</taxon>
        <taxon>Pseudomonadota</taxon>
        <taxon>Gammaproteobacteria</taxon>
        <taxon>Alteromonadales</taxon>
        <taxon>Alteromonadaceae</taxon>
        <taxon>Alteromonas/Salinimonas group</taxon>
        <taxon>Alteromonas</taxon>
    </lineage>
</organism>
<sequence>MRTLLAAFFIFFTSSSFAGVITYDFTRLVLGNEADETSLIGQITFDENETQFNMNTWLSFVFQLEFNGDIYSILEDDIADFAIVDIDDGVFGDDSGEGFQFFIEDASVPYEFTISSGLAGLGSTDTCVFFENGDRCAGGLFQLVKTVEPNDGSNNGSTQVSEPASFATAMLVLFAFTSMRKRKQ</sequence>
<feature type="chain" id="PRO_5029761556" description="PEP-CTERM protein-sorting domain-containing protein" evidence="1">
    <location>
        <begin position="19"/>
        <end position="184"/>
    </location>
</feature>
<dbReference type="Proteomes" id="UP000509458">
    <property type="component" value="Chromosome"/>
</dbReference>
<dbReference type="EMBL" id="LR812090">
    <property type="protein sequence ID" value="CAB9495475.1"/>
    <property type="molecule type" value="Genomic_DNA"/>
</dbReference>
<evidence type="ECO:0000313" key="3">
    <source>
        <dbReference type="Proteomes" id="UP000509458"/>
    </source>
</evidence>
<accession>A0A6T9YAX7</accession>
<feature type="signal peptide" evidence="1">
    <location>
        <begin position="1"/>
        <end position="18"/>
    </location>
</feature>
<keyword evidence="1" id="KW-0732">Signal</keyword>
<evidence type="ECO:0000256" key="1">
    <source>
        <dbReference type="SAM" id="SignalP"/>
    </source>
</evidence>
<dbReference type="RefSeq" id="WP_179984673.1">
    <property type="nucleotide sequence ID" value="NZ_LR812090.1"/>
</dbReference>
<protein>
    <recommendedName>
        <fullName evidence="4">PEP-CTERM protein-sorting domain-containing protein</fullName>
    </recommendedName>
</protein>
<name>A0A6T9YAX7_ALTMA</name>
<reference evidence="2 3" key="1">
    <citation type="submission" date="2020-06" db="EMBL/GenBank/DDBJ databases">
        <authorList>
            <person name="Duchaud E."/>
        </authorList>
    </citation>
    <scope>NUCLEOTIDE SEQUENCE [LARGE SCALE GENOMIC DNA]</scope>
    <source>
        <strain evidence="2">Alteromonas fortis</strain>
    </source>
</reference>
<proteinExistence type="predicted"/>
<evidence type="ECO:0008006" key="4">
    <source>
        <dbReference type="Google" id="ProtNLM"/>
    </source>
</evidence>